<dbReference type="AlphaFoldDB" id="A0A366LVD2"/>
<dbReference type="InterPro" id="IPR043917">
    <property type="entry name" value="DUF5753"/>
</dbReference>
<accession>A0A366LVD2</accession>
<evidence type="ECO:0000313" key="2">
    <source>
        <dbReference type="EMBL" id="RBQ17319.1"/>
    </source>
</evidence>
<protein>
    <recommendedName>
        <fullName evidence="1">DUF5753 domain-containing protein</fullName>
    </recommendedName>
</protein>
<gene>
    <name evidence="2" type="ORF">DP939_25625</name>
</gene>
<organism evidence="2 3">
    <name type="scientific">Spongiactinospora rosea</name>
    <dbReference type="NCBI Taxonomy" id="2248750"/>
    <lineage>
        <taxon>Bacteria</taxon>
        <taxon>Bacillati</taxon>
        <taxon>Actinomycetota</taxon>
        <taxon>Actinomycetes</taxon>
        <taxon>Streptosporangiales</taxon>
        <taxon>Streptosporangiaceae</taxon>
        <taxon>Spongiactinospora</taxon>
    </lineage>
</organism>
<dbReference type="EMBL" id="QMEY01000012">
    <property type="protein sequence ID" value="RBQ17319.1"/>
    <property type="molecule type" value="Genomic_DNA"/>
</dbReference>
<evidence type="ECO:0000259" key="1">
    <source>
        <dbReference type="Pfam" id="PF19054"/>
    </source>
</evidence>
<feature type="domain" description="DUF5753" evidence="1">
    <location>
        <begin position="172"/>
        <end position="347"/>
    </location>
</feature>
<dbReference type="Proteomes" id="UP000253303">
    <property type="component" value="Unassembled WGS sequence"/>
</dbReference>
<sequence length="350" mass="38484">MSDGENAPALREFIAELNRARCAAGPPTYAELERRSKRCAAPFSGPRPAVQPLRVSTTHDILTGRRRGLPRWQWVASFVTVLHVLAADAGVDPSAIGTLGEWKARHEAAGAALDTARRAARVPVHATGGARHEVEDERRETGALAMARRSVATGWWRARHRDVVGAWEEPCLSLESAANLIRVYGGHRVPALLQTREYAMAALRLDRPALPARSLARRADLMMRRRAVLSRPNSARLWAIVDEAALRAPIDRAIMRAQVISLIRSSERPGITVQVLPRKATGGAAAGDPVVLLRFPESEFSDVVYLEHLTGGLYLDNAADINHFSQVLNRSAIEALRPPESRAFLRKFLI</sequence>
<dbReference type="OrthoDB" id="3456595at2"/>
<name>A0A366LVD2_9ACTN</name>
<evidence type="ECO:0000313" key="3">
    <source>
        <dbReference type="Proteomes" id="UP000253303"/>
    </source>
</evidence>
<dbReference type="RefSeq" id="WP_113983326.1">
    <property type="nucleotide sequence ID" value="NZ_QMEY01000012.1"/>
</dbReference>
<comment type="caution">
    <text evidence="2">The sequence shown here is derived from an EMBL/GenBank/DDBJ whole genome shotgun (WGS) entry which is preliminary data.</text>
</comment>
<reference evidence="2 3" key="1">
    <citation type="submission" date="2018-06" db="EMBL/GenBank/DDBJ databases">
        <title>Sphaerisporangium craniellae sp. nov., isolated from a marine sponge in the South China Sea.</title>
        <authorList>
            <person name="Li L."/>
        </authorList>
    </citation>
    <scope>NUCLEOTIDE SEQUENCE [LARGE SCALE GENOMIC DNA]</scope>
    <source>
        <strain evidence="2 3">LHW63015</strain>
    </source>
</reference>
<proteinExistence type="predicted"/>
<keyword evidence="3" id="KW-1185">Reference proteome</keyword>
<dbReference type="Pfam" id="PF19054">
    <property type="entry name" value="DUF5753"/>
    <property type="match status" value="1"/>
</dbReference>